<dbReference type="AlphaFoldDB" id="A0A371J9K7"/>
<dbReference type="InterPro" id="IPR035472">
    <property type="entry name" value="RpiR-like_SIS"/>
</dbReference>
<dbReference type="InterPro" id="IPR009057">
    <property type="entry name" value="Homeodomain-like_sf"/>
</dbReference>
<accession>A0A371J9K7</accession>
<dbReference type="Proteomes" id="UP000215694">
    <property type="component" value="Unassembled WGS sequence"/>
</dbReference>
<evidence type="ECO:0000259" key="5">
    <source>
        <dbReference type="PROSITE" id="PS51464"/>
    </source>
</evidence>
<dbReference type="InterPro" id="IPR047640">
    <property type="entry name" value="RpiR-like"/>
</dbReference>
<dbReference type="CDD" id="cd05013">
    <property type="entry name" value="SIS_RpiR"/>
    <property type="match status" value="1"/>
</dbReference>
<keyword evidence="2" id="KW-0238">DNA-binding</keyword>
<evidence type="ECO:0000256" key="2">
    <source>
        <dbReference type="ARBA" id="ARBA00023125"/>
    </source>
</evidence>
<evidence type="ECO:0000313" key="7">
    <source>
        <dbReference type="Proteomes" id="UP000215694"/>
    </source>
</evidence>
<dbReference type="InterPro" id="IPR001347">
    <property type="entry name" value="SIS_dom"/>
</dbReference>
<dbReference type="PANTHER" id="PTHR30514:SF1">
    <property type="entry name" value="HTH-TYPE TRANSCRIPTIONAL REGULATOR HEXR-RELATED"/>
    <property type="match status" value="1"/>
</dbReference>
<dbReference type="OrthoDB" id="9762536at2"/>
<dbReference type="GO" id="GO:0097367">
    <property type="term" value="F:carbohydrate derivative binding"/>
    <property type="evidence" value="ECO:0007669"/>
    <property type="project" value="InterPro"/>
</dbReference>
<dbReference type="Gene3D" id="1.10.10.10">
    <property type="entry name" value="Winged helix-like DNA-binding domain superfamily/Winged helix DNA-binding domain"/>
    <property type="match status" value="1"/>
</dbReference>
<keyword evidence="1" id="KW-0805">Transcription regulation</keyword>
<dbReference type="Pfam" id="PF01418">
    <property type="entry name" value="HTH_6"/>
    <property type="match status" value="1"/>
</dbReference>
<evidence type="ECO:0000256" key="1">
    <source>
        <dbReference type="ARBA" id="ARBA00023015"/>
    </source>
</evidence>
<feature type="domain" description="SIS" evidence="5">
    <location>
        <begin position="107"/>
        <end position="249"/>
    </location>
</feature>
<dbReference type="InterPro" id="IPR000281">
    <property type="entry name" value="HTH_RpiR"/>
</dbReference>
<organism evidence="6 7">
    <name type="scientific">Romboutsia weinsteinii</name>
    <dbReference type="NCBI Taxonomy" id="2020949"/>
    <lineage>
        <taxon>Bacteria</taxon>
        <taxon>Bacillati</taxon>
        <taxon>Bacillota</taxon>
        <taxon>Clostridia</taxon>
        <taxon>Peptostreptococcales</taxon>
        <taxon>Peptostreptococcaceae</taxon>
        <taxon>Romboutsia</taxon>
    </lineage>
</organism>
<dbReference type="GO" id="GO:0003700">
    <property type="term" value="F:DNA-binding transcription factor activity"/>
    <property type="evidence" value="ECO:0007669"/>
    <property type="project" value="InterPro"/>
</dbReference>
<evidence type="ECO:0000259" key="4">
    <source>
        <dbReference type="PROSITE" id="PS51071"/>
    </source>
</evidence>
<dbReference type="RefSeq" id="WP_094367967.1">
    <property type="nucleotide sequence ID" value="NZ_NOJY02000002.1"/>
</dbReference>
<reference evidence="6 7" key="1">
    <citation type="journal article" date="2017" name="Genome Announc.">
        <title>Draft Genome Sequence of Romboutsia weinsteinii sp. nov. Strain CCRI-19649(T) Isolated from Surface Water.</title>
        <authorList>
            <person name="Maheux A.F."/>
            <person name="Boudreau D.K."/>
            <person name="Berube E."/>
            <person name="Boissinot M."/>
            <person name="Cantin P."/>
            <person name="Raymond F."/>
            <person name="Corbeil J."/>
            <person name="Omar R.F."/>
            <person name="Bergeron M.G."/>
        </authorList>
    </citation>
    <scope>NUCLEOTIDE SEQUENCE [LARGE SCALE GENOMIC DNA]</scope>
    <source>
        <strain evidence="6 7">CCRI-19649</strain>
    </source>
</reference>
<dbReference type="PROSITE" id="PS51071">
    <property type="entry name" value="HTH_RPIR"/>
    <property type="match status" value="1"/>
</dbReference>
<gene>
    <name evidence="6" type="ORF">CHL78_001320</name>
</gene>
<dbReference type="GO" id="GO:1901135">
    <property type="term" value="P:carbohydrate derivative metabolic process"/>
    <property type="evidence" value="ECO:0007669"/>
    <property type="project" value="InterPro"/>
</dbReference>
<dbReference type="PANTHER" id="PTHR30514">
    <property type="entry name" value="GLUCOKINASE"/>
    <property type="match status" value="1"/>
</dbReference>
<dbReference type="EMBL" id="NOJY02000002">
    <property type="protein sequence ID" value="RDY29367.1"/>
    <property type="molecule type" value="Genomic_DNA"/>
</dbReference>
<comment type="caution">
    <text evidence="6">The sequence shown here is derived from an EMBL/GenBank/DDBJ whole genome shotgun (WGS) entry which is preliminary data.</text>
</comment>
<dbReference type="Pfam" id="PF01380">
    <property type="entry name" value="SIS"/>
    <property type="match status" value="1"/>
</dbReference>
<dbReference type="GO" id="GO:0003677">
    <property type="term" value="F:DNA binding"/>
    <property type="evidence" value="ECO:0007669"/>
    <property type="project" value="UniProtKB-KW"/>
</dbReference>
<proteinExistence type="predicted"/>
<sequence>MKIEELINKHYSNLNQNDLHILKYILNNKKSCYNLGINALADKCNVSRTTVLRLAQKLGLSGYSEFKVFLKWEERESCENDSGYVEALSGGIDKTIKHNKDKQLRDICELIYKKERIFIYTTGRAQQICAEELKRMFLFTHKYFNLISGVPELEALIPNLTSRDLVIIISFSGNTPNLDSHVNQLVVRGIDFVSMTRLDNNKLASMTPYNLYGVSSSMRLKSGVLYESTMFFYTISEVLFYHYNQYLKELEEKAVEIGG</sequence>
<dbReference type="InterPro" id="IPR036388">
    <property type="entry name" value="WH-like_DNA-bd_sf"/>
</dbReference>
<feature type="domain" description="HTH rpiR-type" evidence="4">
    <location>
        <begin position="1"/>
        <end position="77"/>
    </location>
</feature>
<dbReference type="PROSITE" id="PS51464">
    <property type="entry name" value="SIS"/>
    <property type="match status" value="1"/>
</dbReference>
<protein>
    <submittedName>
        <fullName evidence="6">MurR/RpiR family transcriptional regulator</fullName>
    </submittedName>
</protein>
<dbReference type="SUPFAM" id="SSF46689">
    <property type="entry name" value="Homeodomain-like"/>
    <property type="match status" value="1"/>
</dbReference>
<keyword evidence="3" id="KW-0804">Transcription</keyword>
<dbReference type="Gene3D" id="3.40.50.10490">
    <property type="entry name" value="Glucose-6-phosphate isomerase like protein, domain 1"/>
    <property type="match status" value="1"/>
</dbReference>
<evidence type="ECO:0000256" key="3">
    <source>
        <dbReference type="ARBA" id="ARBA00023163"/>
    </source>
</evidence>
<evidence type="ECO:0000313" key="6">
    <source>
        <dbReference type="EMBL" id="RDY29367.1"/>
    </source>
</evidence>
<dbReference type="InterPro" id="IPR046348">
    <property type="entry name" value="SIS_dom_sf"/>
</dbReference>
<keyword evidence="7" id="KW-1185">Reference proteome</keyword>
<dbReference type="SUPFAM" id="SSF53697">
    <property type="entry name" value="SIS domain"/>
    <property type="match status" value="1"/>
</dbReference>
<name>A0A371J9K7_9FIRM</name>